<protein>
    <recommendedName>
        <fullName evidence="3">Carbon storage regulator</fullName>
    </recommendedName>
</protein>
<comment type="caution">
    <text evidence="1">The sequence shown here is derived from an EMBL/GenBank/DDBJ whole genome shotgun (WGS) entry which is preliminary data.</text>
</comment>
<dbReference type="RefSeq" id="WP_094787762.1">
    <property type="nucleotide sequence ID" value="NZ_NDXW01000001.1"/>
</dbReference>
<name>A0A4V1INR5_9GAMM</name>
<dbReference type="Gene3D" id="2.60.40.4380">
    <property type="entry name" value="Translational regulator CsrA"/>
    <property type="match status" value="1"/>
</dbReference>
<evidence type="ECO:0008006" key="3">
    <source>
        <dbReference type="Google" id="ProtNLM"/>
    </source>
</evidence>
<sequence>MLILTFRRSERAFINEHTILTFAEKDHQHNARITIKGPQLDFNQWLSIGDTLTLETLPLTIVLLERNSRHQTRIGFDAPDNIIILREKVYLRNRQKRMAA</sequence>
<dbReference type="EMBL" id="NDXW01000001">
    <property type="protein sequence ID" value="RDH44651.1"/>
    <property type="molecule type" value="Genomic_DNA"/>
</dbReference>
<dbReference type="InterPro" id="IPR036107">
    <property type="entry name" value="CsrA_sf"/>
</dbReference>
<evidence type="ECO:0000313" key="1">
    <source>
        <dbReference type="EMBL" id="RDH44651.1"/>
    </source>
</evidence>
<proteinExistence type="predicted"/>
<gene>
    <name evidence="1" type="ORF">B9G39_15080</name>
</gene>
<accession>A0A4V1INR5</accession>
<keyword evidence="2" id="KW-1185">Reference proteome</keyword>
<dbReference type="GO" id="GO:0006109">
    <property type="term" value="P:regulation of carbohydrate metabolic process"/>
    <property type="evidence" value="ECO:0007669"/>
    <property type="project" value="InterPro"/>
</dbReference>
<evidence type="ECO:0000313" key="2">
    <source>
        <dbReference type="Proteomes" id="UP000257039"/>
    </source>
</evidence>
<organism evidence="1 2">
    <name type="scientific">Zooshikella ganghwensis</name>
    <dbReference type="NCBI Taxonomy" id="202772"/>
    <lineage>
        <taxon>Bacteria</taxon>
        <taxon>Pseudomonadati</taxon>
        <taxon>Pseudomonadota</taxon>
        <taxon>Gammaproteobacteria</taxon>
        <taxon>Oceanospirillales</taxon>
        <taxon>Zooshikellaceae</taxon>
        <taxon>Zooshikella</taxon>
    </lineage>
</organism>
<dbReference type="Proteomes" id="UP000257039">
    <property type="component" value="Unassembled WGS sequence"/>
</dbReference>
<dbReference type="AlphaFoldDB" id="A0A4V1INR5"/>
<dbReference type="GO" id="GO:0006402">
    <property type="term" value="P:mRNA catabolic process"/>
    <property type="evidence" value="ECO:0007669"/>
    <property type="project" value="InterPro"/>
</dbReference>
<dbReference type="GO" id="GO:0003723">
    <property type="term" value="F:RNA binding"/>
    <property type="evidence" value="ECO:0007669"/>
    <property type="project" value="InterPro"/>
</dbReference>
<reference evidence="1 2" key="1">
    <citation type="submission" date="2017-04" db="EMBL/GenBank/DDBJ databases">
        <title>Draft genome sequence of Zooshikella ganghwensis VG4 isolated from Red Sea sediments.</title>
        <authorList>
            <person name="Rehman Z."/>
            <person name="Alam I."/>
            <person name="Kamau A."/>
            <person name="Bajic V."/>
            <person name="Leiknes T."/>
        </authorList>
    </citation>
    <scope>NUCLEOTIDE SEQUENCE [LARGE SCALE GENOMIC DNA]</scope>
    <source>
        <strain evidence="1 2">VG4</strain>
    </source>
</reference>
<dbReference type="SUPFAM" id="SSF117130">
    <property type="entry name" value="CsrA-like"/>
    <property type="match status" value="1"/>
</dbReference>